<accession>A0A371CVQ8</accession>
<evidence type="ECO:0000313" key="2">
    <source>
        <dbReference type="Proteomes" id="UP000256964"/>
    </source>
</evidence>
<evidence type="ECO:0000313" key="1">
    <source>
        <dbReference type="EMBL" id="RDX44374.1"/>
    </source>
</evidence>
<dbReference type="PANTHER" id="PTHR31252:SF11">
    <property type="entry name" value="DUF4419 DOMAIN-CONTAINING PROTEIN"/>
    <property type="match status" value="1"/>
</dbReference>
<proteinExistence type="predicted"/>
<gene>
    <name evidence="1" type="ORF">OH76DRAFT_1096705</name>
</gene>
<dbReference type="Proteomes" id="UP000256964">
    <property type="component" value="Unassembled WGS sequence"/>
</dbReference>
<dbReference type="OrthoDB" id="9978173at2759"/>
<dbReference type="EMBL" id="KZ857450">
    <property type="protein sequence ID" value="RDX44374.1"/>
    <property type="molecule type" value="Genomic_DNA"/>
</dbReference>
<dbReference type="Pfam" id="PF14388">
    <property type="entry name" value="DUF4419"/>
    <property type="match status" value="1"/>
</dbReference>
<dbReference type="Gene3D" id="1.20.120.1060">
    <property type="match status" value="1"/>
</dbReference>
<dbReference type="InterPro" id="IPR025533">
    <property type="entry name" value="DUF4419"/>
</dbReference>
<protein>
    <submittedName>
        <fullName evidence="1">Uncharacterized protein</fullName>
    </submittedName>
</protein>
<dbReference type="PANTHER" id="PTHR31252">
    <property type="entry name" value="DUF4419 DOMAIN-CONTAINING PROTEIN"/>
    <property type="match status" value="1"/>
</dbReference>
<keyword evidence="2" id="KW-1185">Reference proteome</keyword>
<name>A0A371CVQ8_9APHY</name>
<reference evidence="1 2" key="1">
    <citation type="journal article" date="2018" name="Biotechnol. Biofuels">
        <title>Integrative visual omics of the white-rot fungus Polyporus brumalis exposes the biotechnological potential of its oxidative enzymes for delignifying raw plant biomass.</title>
        <authorList>
            <person name="Miyauchi S."/>
            <person name="Rancon A."/>
            <person name="Drula E."/>
            <person name="Hage H."/>
            <person name="Chaduli D."/>
            <person name="Favel A."/>
            <person name="Grisel S."/>
            <person name="Henrissat B."/>
            <person name="Herpoel-Gimbert I."/>
            <person name="Ruiz-Duenas F.J."/>
            <person name="Chevret D."/>
            <person name="Hainaut M."/>
            <person name="Lin J."/>
            <person name="Wang M."/>
            <person name="Pangilinan J."/>
            <person name="Lipzen A."/>
            <person name="Lesage-Meessen L."/>
            <person name="Navarro D."/>
            <person name="Riley R."/>
            <person name="Grigoriev I.V."/>
            <person name="Zhou S."/>
            <person name="Raouche S."/>
            <person name="Rosso M.N."/>
        </authorList>
    </citation>
    <scope>NUCLEOTIDE SEQUENCE [LARGE SCALE GENOMIC DNA]</scope>
    <source>
        <strain evidence="1 2">BRFM 1820</strain>
    </source>
</reference>
<dbReference type="AlphaFoldDB" id="A0A371CVQ8"/>
<dbReference type="STRING" id="139420.A0A371CVQ8"/>
<organism evidence="1 2">
    <name type="scientific">Lentinus brumalis</name>
    <dbReference type="NCBI Taxonomy" id="2498619"/>
    <lineage>
        <taxon>Eukaryota</taxon>
        <taxon>Fungi</taxon>
        <taxon>Dikarya</taxon>
        <taxon>Basidiomycota</taxon>
        <taxon>Agaricomycotina</taxon>
        <taxon>Agaricomycetes</taxon>
        <taxon>Polyporales</taxon>
        <taxon>Polyporaceae</taxon>
        <taxon>Lentinus</taxon>
    </lineage>
</organism>
<sequence>MPVTFQVAPHAAEEHDPFSWVRSADDVLKSACRQQWMHCTELLQSSVTTAEMPALVPKANGFVEAVLTAYKKHNHLKISADDVWTSILSQLNFYINAHADELRQYFVAHEGKKKLTVSAVGTRYTVDFGDMARQMTLKIQDNVVDKTLVDWILPNFTTTTVKDTTVCAILMMSSLKSYFDYHMTCMCGIPSVTLEGERADWEKLLARLDRLPELGEEPAVWARMLRPILTRFVSAFDGEPDTKFWSEVAHSHERFYGPEDLSGWITAFCVWSSTGTWQAGALSDITSPRSPRPVTDEMDWRAKEESFQLGRRYLLDGVSYPPLSVSQIAEGFCEVDVLLDDNGVEYECMMVAGHVAMSMSSSGKGQQNDTLSPASHWFMFVKGKREVEDPYQHMDGKEYRYRREDAVKPRRRAGWGSLCGGCVIA</sequence>